<accession>A0A0D0E7L6</accession>
<protein>
    <submittedName>
        <fullName evidence="1">Uncharacterized protein</fullName>
    </submittedName>
</protein>
<proteinExistence type="predicted"/>
<reference evidence="1 2" key="1">
    <citation type="submission" date="2014-04" db="EMBL/GenBank/DDBJ databases">
        <authorList>
            <consortium name="DOE Joint Genome Institute"/>
            <person name="Kuo A."/>
            <person name="Kohler A."/>
            <person name="Jargeat P."/>
            <person name="Nagy L.G."/>
            <person name="Floudas D."/>
            <person name="Copeland A."/>
            <person name="Barry K.W."/>
            <person name="Cichocki N."/>
            <person name="Veneault-Fourrey C."/>
            <person name="LaButti K."/>
            <person name="Lindquist E.A."/>
            <person name="Lipzen A."/>
            <person name="Lundell T."/>
            <person name="Morin E."/>
            <person name="Murat C."/>
            <person name="Sun H."/>
            <person name="Tunlid A."/>
            <person name="Henrissat B."/>
            <person name="Grigoriev I.V."/>
            <person name="Hibbett D.S."/>
            <person name="Martin F."/>
            <person name="Nordberg H.P."/>
            <person name="Cantor M.N."/>
            <person name="Hua S.X."/>
        </authorList>
    </citation>
    <scope>NUCLEOTIDE SEQUENCE [LARGE SCALE GENOMIC DNA]</scope>
    <source>
        <strain evidence="1 2">Ve08.2h10</strain>
    </source>
</reference>
<evidence type="ECO:0000313" key="1">
    <source>
        <dbReference type="EMBL" id="KIK94130.1"/>
    </source>
</evidence>
<organism evidence="1 2">
    <name type="scientific">Paxillus rubicundulus Ve08.2h10</name>
    <dbReference type="NCBI Taxonomy" id="930991"/>
    <lineage>
        <taxon>Eukaryota</taxon>
        <taxon>Fungi</taxon>
        <taxon>Dikarya</taxon>
        <taxon>Basidiomycota</taxon>
        <taxon>Agaricomycotina</taxon>
        <taxon>Agaricomycetes</taxon>
        <taxon>Agaricomycetidae</taxon>
        <taxon>Boletales</taxon>
        <taxon>Paxilineae</taxon>
        <taxon>Paxillaceae</taxon>
        <taxon>Paxillus</taxon>
    </lineage>
</organism>
<evidence type="ECO:0000313" key="2">
    <source>
        <dbReference type="Proteomes" id="UP000054538"/>
    </source>
</evidence>
<dbReference type="HOGENOM" id="CLU_3050992_0_0_1"/>
<reference evidence="2" key="2">
    <citation type="submission" date="2015-01" db="EMBL/GenBank/DDBJ databases">
        <title>Evolutionary Origins and Diversification of the Mycorrhizal Mutualists.</title>
        <authorList>
            <consortium name="DOE Joint Genome Institute"/>
            <consortium name="Mycorrhizal Genomics Consortium"/>
            <person name="Kohler A."/>
            <person name="Kuo A."/>
            <person name="Nagy L.G."/>
            <person name="Floudas D."/>
            <person name="Copeland A."/>
            <person name="Barry K.W."/>
            <person name="Cichocki N."/>
            <person name="Veneault-Fourrey C."/>
            <person name="LaButti K."/>
            <person name="Lindquist E.A."/>
            <person name="Lipzen A."/>
            <person name="Lundell T."/>
            <person name="Morin E."/>
            <person name="Murat C."/>
            <person name="Riley R."/>
            <person name="Ohm R."/>
            <person name="Sun H."/>
            <person name="Tunlid A."/>
            <person name="Henrissat B."/>
            <person name="Grigoriev I.V."/>
            <person name="Hibbett D.S."/>
            <person name="Martin F."/>
        </authorList>
    </citation>
    <scope>NUCLEOTIDE SEQUENCE [LARGE SCALE GENOMIC DNA]</scope>
    <source>
        <strain evidence="2">Ve08.2h10</strain>
    </source>
</reference>
<dbReference type="Proteomes" id="UP000054538">
    <property type="component" value="Unassembled WGS sequence"/>
</dbReference>
<keyword evidence="2" id="KW-1185">Reference proteome</keyword>
<dbReference type="InParanoid" id="A0A0D0E7L6"/>
<dbReference type="EMBL" id="KN825128">
    <property type="protein sequence ID" value="KIK94130.1"/>
    <property type="molecule type" value="Genomic_DNA"/>
</dbReference>
<dbReference type="AlphaFoldDB" id="A0A0D0E7L6"/>
<name>A0A0D0E7L6_9AGAM</name>
<gene>
    <name evidence="1" type="ORF">PAXRUDRAFT_471161</name>
</gene>
<sequence length="54" mass="6053">MTGSQIAARRWRLLVNRIKIAIARFTLNGHGESSYVRPIERVQPSSQLADLMSG</sequence>